<gene>
    <name evidence="2" type="ORF">SAMN04488505_11259</name>
</gene>
<dbReference type="STRING" id="573321.SAMN04488505_11259"/>
<evidence type="ECO:0000313" key="2">
    <source>
        <dbReference type="EMBL" id="SEN71202.1"/>
    </source>
</evidence>
<sequence>MKVILAFLLLTVTINARSQHNVPANTIDTAISFFGIKPINLYNYDNRVVPYASKAPLYVCISYEGGKFKEKEYFKADENKYLLYEYFKNGDEKAEGQVKVTDEIIGNSFTRVHHIDLDSPSTSLATHYYKKLLKKQP</sequence>
<keyword evidence="3" id="KW-1185">Reference proteome</keyword>
<keyword evidence="1" id="KW-0732">Signal</keyword>
<evidence type="ECO:0000256" key="1">
    <source>
        <dbReference type="SAM" id="SignalP"/>
    </source>
</evidence>
<dbReference type="Proteomes" id="UP000198984">
    <property type="component" value="Unassembled WGS sequence"/>
</dbReference>
<dbReference type="AlphaFoldDB" id="A0A1H8IS25"/>
<protein>
    <submittedName>
        <fullName evidence="2">Uncharacterized protein</fullName>
    </submittedName>
</protein>
<accession>A0A1H8IS25</accession>
<feature type="signal peptide" evidence="1">
    <location>
        <begin position="1"/>
        <end position="18"/>
    </location>
</feature>
<feature type="chain" id="PRO_5011743435" evidence="1">
    <location>
        <begin position="19"/>
        <end position="137"/>
    </location>
</feature>
<evidence type="ECO:0000313" key="3">
    <source>
        <dbReference type="Proteomes" id="UP000198984"/>
    </source>
</evidence>
<proteinExistence type="predicted"/>
<organism evidence="2 3">
    <name type="scientific">Chitinophaga rupis</name>
    <dbReference type="NCBI Taxonomy" id="573321"/>
    <lineage>
        <taxon>Bacteria</taxon>
        <taxon>Pseudomonadati</taxon>
        <taxon>Bacteroidota</taxon>
        <taxon>Chitinophagia</taxon>
        <taxon>Chitinophagales</taxon>
        <taxon>Chitinophagaceae</taxon>
        <taxon>Chitinophaga</taxon>
    </lineage>
</organism>
<reference evidence="2 3" key="1">
    <citation type="submission" date="2016-10" db="EMBL/GenBank/DDBJ databases">
        <authorList>
            <person name="de Groot N.N."/>
        </authorList>
    </citation>
    <scope>NUCLEOTIDE SEQUENCE [LARGE SCALE GENOMIC DNA]</scope>
    <source>
        <strain evidence="2 3">DSM 21039</strain>
    </source>
</reference>
<dbReference type="RefSeq" id="WP_143081188.1">
    <property type="nucleotide sequence ID" value="NZ_FOBB01000012.1"/>
</dbReference>
<dbReference type="EMBL" id="FOBB01000012">
    <property type="protein sequence ID" value="SEN71202.1"/>
    <property type="molecule type" value="Genomic_DNA"/>
</dbReference>
<name>A0A1H8IS25_9BACT</name>